<keyword evidence="2" id="KW-1185">Reference proteome</keyword>
<dbReference type="EMBL" id="JAUQYP010000002">
    <property type="protein sequence ID" value="MDO8108324.1"/>
    <property type="molecule type" value="Genomic_DNA"/>
</dbReference>
<protein>
    <submittedName>
        <fullName evidence="1">DUF6361 family protein</fullName>
    </submittedName>
</protein>
<accession>A0ABT9DD96</accession>
<sequence length="406" mass="45603">MTSHFGWLDADEQQRRTMMEVIALFRDEGTLDEIGIGTVRDTIANTLFPGLSVVHTRLRYALFVPWLVEEAVRNARSSADAAARLRRLEIKLIESLLAGTDGLADAESSGVIGSRSREHLQRMPSAIYWGTLMTWGIRSWDESIDGFMRRSIGLRSAARSRPAADDPEARDTFNVSGFDAGLPTRPDDLLIRTDFLLTSDETEYLAHRIRLSTAGTMFAWLVDHPPTKGVDYVWDVPGIDSAPAPAAELVEHGRRFSALVDGATLLYNLLLAEQSARPGLADDYRDRLATWSAALAAERVLDGWDQRAFWDVIRRHNPRVSERTRAFVDQWRAVVERAPDVADDRAARELIRFRERQLKGARARIGNRAAIDAWGGASGLGRLNYRWPTVQQMIFDLHPEVLDARS</sequence>
<evidence type="ECO:0000313" key="1">
    <source>
        <dbReference type="EMBL" id="MDO8108324.1"/>
    </source>
</evidence>
<dbReference type="Pfam" id="PF19888">
    <property type="entry name" value="DUF6361"/>
    <property type="match status" value="1"/>
</dbReference>
<dbReference type="RefSeq" id="WP_304602032.1">
    <property type="nucleotide sequence ID" value="NZ_JAUQYP010000002.1"/>
</dbReference>
<reference evidence="1 2" key="1">
    <citation type="submission" date="2023-07" db="EMBL/GenBank/DDBJ databases">
        <title>Description of novel actinomycetes strains, isolated from tidal flat sediment.</title>
        <authorList>
            <person name="Lu C."/>
        </authorList>
    </citation>
    <scope>NUCLEOTIDE SEQUENCE [LARGE SCALE GENOMIC DNA]</scope>
    <source>
        <strain evidence="1 2">SYSU T00b441</strain>
    </source>
</reference>
<comment type="caution">
    <text evidence="1">The sequence shown here is derived from an EMBL/GenBank/DDBJ whole genome shotgun (WGS) entry which is preliminary data.</text>
</comment>
<dbReference type="InterPro" id="IPR045941">
    <property type="entry name" value="DUF6361"/>
</dbReference>
<evidence type="ECO:0000313" key="2">
    <source>
        <dbReference type="Proteomes" id="UP001232536"/>
    </source>
</evidence>
<proteinExistence type="predicted"/>
<gene>
    <name evidence="1" type="ORF">Q6348_14090</name>
</gene>
<dbReference type="Proteomes" id="UP001232536">
    <property type="component" value="Unassembled WGS sequence"/>
</dbReference>
<name>A0ABT9DD96_9CELL</name>
<organism evidence="1 2">
    <name type="scientific">Actinotalea lenta</name>
    <dbReference type="NCBI Taxonomy" id="3064654"/>
    <lineage>
        <taxon>Bacteria</taxon>
        <taxon>Bacillati</taxon>
        <taxon>Actinomycetota</taxon>
        <taxon>Actinomycetes</taxon>
        <taxon>Micrococcales</taxon>
        <taxon>Cellulomonadaceae</taxon>
        <taxon>Actinotalea</taxon>
    </lineage>
</organism>